<dbReference type="KEGG" id="blut:EW640_14175"/>
<organism evidence="2 3">
    <name type="scientific">Brevibacterium luteolum</name>
    <dbReference type="NCBI Taxonomy" id="199591"/>
    <lineage>
        <taxon>Bacteria</taxon>
        <taxon>Bacillati</taxon>
        <taxon>Actinomycetota</taxon>
        <taxon>Actinomycetes</taxon>
        <taxon>Micrococcales</taxon>
        <taxon>Brevibacteriaceae</taxon>
        <taxon>Brevibacterium</taxon>
    </lineage>
</organism>
<dbReference type="AlphaFoldDB" id="A0A6G8L0L3"/>
<reference evidence="2 3" key="1">
    <citation type="submission" date="2019-02" db="EMBL/GenBank/DDBJ databases">
        <title>Complete Genome Sequence and Methylome Analysis of Brevibacterium luteolum NEB1784.</title>
        <authorList>
            <person name="Fomenkov A."/>
            <person name="Roberts R.J."/>
        </authorList>
    </citation>
    <scope>NUCLEOTIDE SEQUENCE [LARGE SCALE GENOMIC DNA]</scope>
    <source>
        <strain evidence="2 3">NEB1784</strain>
    </source>
</reference>
<dbReference type="Proteomes" id="UP000501518">
    <property type="component" value="Chromosome"/>
</dbReference>
<feature type="region of interest" description="Disordered" evidence="1">
    <location>
        <begin position="56"/>
        <end position="78"/>
    </location>
</feature>
<sequence length="405" mass="44260">MRRTWITPLSIAAVLLVFIAAFIAPTGATLARWYEDFTTDEVTATSDEYTFEFADKPDFTENPDPASPPTWNHPGIEVTNDSQTLSRQMRITRTTLTNRYRYGSTAPNIYLDPIRNSRIVYTLAPAGGTSCNSEGHETVWTVKQAGTSAPAGGVYTAPAGGATFTLPPGETRLLCMRVDLNTASITTEDRRVLLRRFAGAGIKANTEVEAAQDLSTDGTESADITSFYRVALPQPIPSPNFNSSNGAILGCVIGRQRGTSGYMRLVWEWSASTTTAEAANIIDRWEVWSRPTGGSWAKITDSAVLRKDDGLLAERFPGGNIPEDQRQVFVERGIIRGPGNNGVPAYRDFVIVGVMKNIEQTKFVISEGWNLSWDGDTGKQNYLCESNIVPTTNLTGGPNMPGKEW</sequence>
<dbReference type="RefSeq" id="WP_165884655.1">
    <property type="nucleotide sequence ID" value="NZ_CP035810.1"/>
</dbReference>
<dbReference type="EMBL" id="CP035810">
    <property type="protein sequence ID" value="QIN30280.1"/>
    <property type="molecule type" value="Genomic_DNA"/>
</dbReference>
<evidence type="ECO:0000313" key="2">
    <source>
        <dbReference type="EMBL" id="QIN30280.1"/>
    </source>
</evidence>
<protein>
    <submittedName>
        <fullName evidence="2">Uncharacterized protein</fullName>
    </submittedName>
</protein>
<name>A0A6G8L0L3_9MICO</name>
<evidence type="ECO:0000313" key="3">
    <source>
        <dbReference type="Proteomes" id="UP000501518"/>
    </source>
</evidence>
<evidence type="ECO:0000256" key="1">
    <source>
        <dbReference type="SAM" id="MobiDB-lite"/>
    </source>
</evidence>
<accession>A0A6G8L0L3</accession>
<gene>
    <name evidence="2" type="ORF">EW640_14175</name>
</gene>
<proteinExistence type="predicted"/>